<reference evidence="2 3" key="1">
    <citation type="journal article" date="2015" name="Sci. Rep.">
        <title>Genome of the facultative scuticociliatosis pathogen Pseudocohnilembus persalinus provides insight into its virulence through horizontal gene transfer.</title>
        <authorList>
            <person name="Xiong J."/>
            <person name="Wang G."/>
            <person name="Cheng J."/>
            <person name="Tian M."/>
            <person name="Pan X."/>
            <person name="Warren A."/>
            <person name="Jiang C."/>
            <person name="Yuan D."/>
            <person name="Miao W."/>
        </authorList>
    </citation>
    <scope>NUCLEOTIDE SEQUENCE [LARGE SCALE GENOMIC DNA]</scope>
    <source>
        <strain evidence="2">36N120E</strain>
    </source>
</reference>
<sequence length="348" mass="40331">MAKQYKKRIENFIVDSLDNPIKITDYKEKINVFRQEKPEKFLGDAQIYVTGFKNEQERIRLNQQKLNNLSIEPKINISNYNFRERQTDKEIQPEMRFQSYKTSLNKLQDYIKNNNMNEVENMNYQEEKQHKKLESSIVDQNQSFKSNNLTKRQQNYAYYAQSIAKTLMPTLHQKTHFKALQDICNQSPGSLSDKPKKKQYMSQDMKNQDNLNDNKNENNNNTGVQDILSSLQDRKQSVGQGVQALLGTELKKQSSQIISAQGSDQLSNFGGRDSIIEQQKLNKKNSKINAGLETFDGPSFSKKILQRSHFIRPQNDKIPILLKGHGKSMFSKGLSNSQVYDQWSSKGQ</sequence>
<name>A0A0V0QW31_PSEPJ</name>
<dbReference type="OrthoDB" id="285940at2759"/>
<dbReference type="Proteomes" id="UP000054937">
    <property type="component" value="Unassembled WGS sequence"/>
</dbReference>
<evidence type="ECO:0000256" key="1">
    <source>
        <dbReference type="SAM" id="MobiDB-lite"/>
    </source>
</evidence>
<dbReference type="AlphaFoldDB" id="A0A0V0QW31"/>
<dbReference type="InParanoid" id="A0A0V0QW31"/>
<dbReference type="OMA" id="QQCTSET"/>
<organism evidence="2 3">
    <name type="scientific">Pseudocohnilembus persalinus</name>
    <name type="common">Ciliate</name>
    <dbReference type="NCBI Taxonomy" id="266149"/>
    <lineage>
        <taxon>Eukaryota</taxon>
        <taxon>Sar</taxon>
        <taxon>Alveolata</taxon>
        <taxon>Ciliophora</taxon>
        <taxon>Intramacronucleata</taxon>
        <taxon>Oligohymenophorea</taxon>
        <taxon>Scuticociliatia</taxon>
        <taxon>Philasterida</taxon>
        <taxon>Pseudocohnilembidae</taxon>
        <taxon>Pseudocohnilembus</taxon>
    </lineage>
</organism>
<proteinExistence type="predicted"/>
<feature type="compositionally biased region" description="Low complexity" evidence="1">
    <location>
        <begin position="208"/>
        <end position="221"/>
    </location>
</feature>
<feature type="region of interest" description="Disordered" evidence="1">
    <location>
        <begin position="186"/>
        <end position="224"/>
    </location>
</feature>
<keyword evidence="3" id="KW-1185">Reference proteome</keyword>
<dbReference type="EMBL" id="LDAU01000097">
    <property type="protein sequence ID" value="KRX06266.1"/>
    <property type="molecule type" value="Genomic_DNA"/>
</dbReference>
<gene>
    <name evidence="2" type="ORF">PPERSA_06237</name>
</gene>
<evidence type="ECO:0000313" key="2">
    <source>
        <dbReference type="EMBL" id="KRX06266.1"/>
    </source>
</evidence>
<evidence type="ECO:0000313" key="3">
    <source>
        <dbReference type="Proteomes" id="UP000054937"/>
    </source>
</evidence>
<accession>A0A0V0QW31</accession>
<protein>
    <submittedName>
        <fullName evidence="2">Uncharacterized protein</fullName>
    </submittedName>
</protein>
<comment type="caution">
    <text evidence="2">The sequence shown here is derived from an EMBL/GenBank/DDBJ whole genome shotgun (WGS) entry which is preliminary data.</text>
</comment>